<evidence type="ECO:0000313" key="2">
    <source>
        <dbReference type="EMBL" id="POH62643.1"/>
    </source>
</evidence>
<comment type="caution">
    <text evidence="2">The sequence shown here is derived from an EMBL/GenBank/DDBJ whole genome shotgun (WGS) entry which is preliminary data.</text>
</comment>
<proteinExistence type="predicted"/>
<reference evidence="2 3" key="1">
    <citation type="submission" date="2018-01" db="EMBL/GenBank/DDBJ databases">
        <title>Cryobacterium sp. nov., from glaciers in China.</title>
        <authorList>
            <person name="Liu Q."/>
            <person name="Xin Y.-H."/>
        </authorList>
    </citation>
    <scope>NUCLEOTIDE SEQUENCE [LARGE SCALE GENOMIC DNA]</scope>
    <source>
        <strain evidence="2 3">TMN-42</strain>
    </source>
</reference>
<protein>
    <submittedName>
        <fullName evidence="2">Uncharacterized protein</fullName>
    </submittedName>
</protein>
<dbReference type="Proteomes" id="UP000237340">
    <property type="component" value="Unassembled WGS sequence"/>
</dbReference>
<evidence type="ECO:0000313" key="3">
    <source>
        <dbReference type="Proteomes" id="UP000237340"/>
    </source>
</evidence>
<evidence type="ECO:0000256" key="1">
    <source>
        <dbReference type="SAM" id="Phobius"/>
    </source>
</evidence>
<dbReference type="RefSeq" id="WP_103461770.1">
    <property type="nucleotide sequence ID" value="NZ_PPXD01000026.1"/>
</dbReference>
<keyword evidence="1" id="KW-0812">Transmembrane</keyword>
<keyword evidence="1" id="KW-0472">Membrane</keyword>
<dbReference type="AlphaFoldDB" id="A0A2S3ZAP1"/>
<gene>
    <name evidence="2" type="ORF">C3B61_17545</name>
</gene>
<keyword evidence="3" id="KW-1185">Reference proteome</keyword>
<name>A0A2S3ZAP1_9MICO</name>
<dbReference type="EMBL" id="PPXD01000026">
    <property type="protein sequence ID" value="POH62643.1"/>
    <property type="molecule type" value="Genomic_DNA"/>
</dbReference>
<organism evidence="2 3">
    <name type="scientific">Cryobacterium zongtaii</name>
    <dbReference type="NCBI Taxonomy" id="1259217"/>
    <lineage>
        <taxon>Bacteria</taxon>
        <taxon>Bacillati</taxon>
        <taxon>Actinomycetota</taxon>
        <taxon>Actinomycetes</taxon>
        <taxon>Micrococcales</taxon>
        <taxon>Microbacteriaceae</taxon>
        <taxon>Cryobacterium</taxon>
    </lineage>
</organism>
<keyword evidence="1" id="KW-1133">Transmembrane helix</keyword>
<sequence length="71" mass="7487">MSAASGQWFDGSYAEIQPWFTVALTLFCIGLIVVGIGVALLLLAVLDAVTPPFTVRPVPSTLQPAEPTTRA</sequence>
<accession>A0A2S3ZAP1</accession>
<feature type="transmembrane region" description="Helical" evidence="1">
    <location>
        <begin position="20"/>
        <end position="46"/>
    </location>
</feature>